<sequence length="176" mass="20561">MKYLLLVFVLIFTTNVYSQKISKEELNELTLDNFQINDCKIQWIKVFHIDFDSETIQSMLLSKNISNLTILNDSILIGQTDNASLIGTKCSYKDFAADPISYKFNIEIKEGKYRVTVSEVRFHSKLSNSILSLEWYGLNKDCKYKSVYGFTKYLGKILECYFTETFTIKESEEIDW</sequence>
<evidence type="ECO:0008006" key="2">
    <source>
        <dbReference type="Google" id="ProtNLM"/>
    </source>
</evidence>
<comment type="caution">
    <text evidence="1">The sequence shown here is derived from an EMBL/GenBank/DDBJ whole genome shotgun (WGS) entry which is preliminary data.</text>
</comment>
<dbReference type="EMBL" id="VSSQ01000299">
    <property type="protein sequence ID" value="MPL90296.1"/>
    <property type="molecule type" value="Genomic_DNA"/>
</dbReference>
<name>A0A644VG33_9ZZZZ</name>
<reference evidence="1" key="1">
    <citation type="submission" date="2019-08" db="EMBL/GenBank/DDBJ databases">
        <authorList>
            <person name="Kucharzyk K."/>
            <person name="Murdoch R.W."/>
            <person name="Higgins S."/>
            <person name="Loffler F."/>
        </authorList>
    </citation>
    <scope>NUCLEOTIDE SEQUENCE</scope>
</reference>
<protein>
    <recommendedName>
        <fullName evidence="2">DUF4468 domain-containing protein</fullName>
    </recommendedName>
</protein>
<evidence type="ECO:0000313" key="1">
    <source>
        <dbReference type="EMBL" id="MPL90296.1"/>
    </source>
</evidence>
<dbReference type="AlphaFoldDB" id="A0A644VG33"/>
<organism evidence="1">
    <name type="scientific">bioreactor metagenome</name>
    <dbReference type="NCBI Taxonomy" id="1076179"/>
    <lineage>
        <taxon>unclassified sequences</taxon>
        <taxon>metagenomes</taxon>
        <taxon>ecological metagenomes</taxon>
    </lineage>
</organism>
<gene>
    <name evidence="1" type="ORF">SDC9_36344</name>
</gene>
<proteinExistence type="predicted"/>
<accession>A0A644VG33</accession>